<feature type="region of interest" description="Disordered" evidence="1">
    <location>
        <begin position="1"/>
        <end position="26"/>
    </location>
</feature>
<dbReference type="EMBL" id="JACJTE010000046">
    <property type="protein sequence ID" value="MBD2564322.1"/>
    <property type="molecule type" value="Genomic_DNA"/>
</dbReference>
<accession>A0ABR8F4X0</accession>
<evidence type="ECO:0000313" key="2">
    <source>
        <dbReference type="EMBL" id="MBD2564322.1"/>
    </source>
</evidence>
<comment type="caution">
    <text evidence="2">The sequence shown here is derived from an EMBL/GenBank/DDBJ whole genome shotgun (WGS) entry which is preliminary data.</text>
</comment>
<gene>
    <name evidence="2" type="ORF">H6G95_27695</name>
</gene>
<dbReference type="RefSeq" id="WP_190900149.1">
    <property type="nucleotide sequence ID" value="NZ_JACJTE010000046.1"/>
</dbReference>
<sequence>MGEAKRRRKLDPDYGKGGVPPRKKPELTPEIIYTDRIQLKNLPLTIESLADYDLTIIDCNFRGIDPNLIDANFEHLRDEAMGFCQKSYSYGRKTYLKPLMKNQQNLERLKNELGNEQGVLFIYDDYELSELCTFFWVRAVDCERQLKMALGDYVGNWIANLVIESAKLACLNNFPILTYSPISQINDSTPASFFLANLAKADR</sequence>
<proteinExistence type="predicted"/>
<reference evidence="2 3" key="1">
    <citation type="journal article" date="2020" name="ISME J.">
        <title>Comparative genomics reveals insights into cyanobacterial evolution and habitat adaptation.</title>
        <authorList>
            <person name="Chen M.Y."/>
            <person name="Teng W.K."/>
            <person name="Zhao L."/>
            <person name="Hu C.X."/>
            <person name="Zhou Y.K."/>
            <person name="Han B.P."/>
            <person name="Song L.R."/>
            <person name="Shu W.S."/>
        </authorList>
    </citation>
    <scope>NUCLEOTIDE SEQUENCE [LARGE SCALE GENOMIC DNA]</scope>
    <source>
        <strain evidence="2 3">FACHB-391</strain>
    </source>
</reference>
<name>A0ABR8F4X0_NOSLI</name>
<dbReference type="Proteomes" id="UP000604661">
    <property type="component" value="Unassembled WGS sequence"/>
</dbReference>
<protein>
    <submittedName>
        <fullName evidence="2">Uncharacterized protein</fullName>
    </submittedName>
</protein>
<evidence type="ECO:0000256" key="1">
    <source>
        <dbReference type="SAM" id="MobiDB-lite"/>
    </source>
</evidence>
<evidence type="ECO:0000313" key="3">
    <source>
        <dbReference type="Proteomes" id="UP000604661"/>
    </source>
</evidence>
<keyword evidence="3" id="KW-1185">Reference proteome</keyword>
<organism evidence="2 3">
    <name type="scientific">Nostoc linckia FACHB-391</name>
    <dbReference type="NCBI Taxonomy" id="2692906"/>
    <lineage>
        <taxon>Bacteria</taxon>
        <taxon>Bacillati</taxon>
        <taxon>Cyanobacteriota</taxon>
        <taxon>Cyanophyceae</taxon>
        <taxon>Nostocales</taxon>
        <taxon>Nostocaceae</taxon>
        <taxon>Nostoc</taxon>
    </lineage>
</organism>